<feature type="transmembrane region" description="Helical" evidence="9">
    <location>
        <begin position="289"/>
        <end position="310"/>
    </location>
</feature>
<comment type="caution">
    <text evidence="10">The sequence shown here is derived from an EMBL/GenBank/DDBJ whole genome shotgun (WGS) entry which is preliminary data.</text>
</comment>
<feature type="transmembrane region" description="Helical" evidence="9">
    <location>
        <begin position="14"/>
        <end position="33"/>
    </location>
</feature>
<protein>
    <submittedName>
        <fullName evidence="10">ACR3 family arsenite transporter</fullName>
    </submittedName>
</protein>
<evidence type="ECO:0000256" key="5">
    <source>
        <dbReference type="ARBA" id="ARBA00022692"/>
    </source>
</evidence>
<dbReference type="PIRSF" id="PIRSF005508">
    <property type="entry name" value="Acr3"/>
    <property type="match status" value="1"/>
</dbReference>
<keyword evidence="5 8" id="KW-0812">Transmembrane</keyword>
<dbReference type="Pfam" id="PF01758">
    <property type="entry name" value="SBF"/>
    <property type="match status" value="1"/>
</dbReference>
<dbReference type="InterPro" id="IPR038770">
    <property type="entry name" value="Na+/solute_symporter_sf"/>
</dbReference>
<dbReference type="EMBL" id="SMGQ01000015">
    <property type="protein sequence ID" value="TCK90519.1"/>
    <property type="molecule type" value="Genomic_DNA"/>
</dbReference>
<evidence type="ECO:0000256" key="9">
    <source>
        <dbReference type="SAM" id="Phobius"/>
    </source>
</evidence>
<dbReference type="OrthoDB" id="9771457at2"/>
<feature type="transmembrane region" description="Helical" evidence="9">
    <location>
        <begin position="152"/>
        <end position="174"/>
    </location>
</feature>
<dbReference type="GO" id="GO:0015297">
    <property type="term" value="F:antiporter activity"/>
    <property type="evidence" value="ECO:0007669"/>
    <property type="project" value="UniProtKB-UniRule"/>
</dbReference>
<dbReference type="PANTHER" id="PTHR43057:SF1">
    <property type="entry name" value="ARSENICAL-RESISTANCE PROTEIN 3"/>
    <property type="match status" value="1"/>
</dbReference>
<feature type="transmembrane region" description="Helical" evidence="9">
    <location>
        <begin position="121"/>
        <end position="140"/>
    </location>
</feature>
<reference evidence="10 11" key="1">
    <citation type="submission" date="2019-03" db="EMBL/GenBank/DDBJ databases">
        <title>Genomic Encyclopedia of Type Strains, Phase IV (KMG-IV): sequencing the most valuable type-strain genomes for metagenomic binning, comparative biology and taxonomic classification.</title>
        <authorList>
            <person name="Goeker M."/>
        </authorList>
    </citation>
    <scope>NUCLEOTIDE SEQUENCE [LARGE SCALE GENOMIC DNA]</scope>
    <source>
        <strain evidence="10 11">DSM 24176</strain>
    </source>
</reference>
<gene>
    <name evidence="10" type="ORF">EDC19_2288</name>
</gene>
<evidence type="ECO:0000256" key="1">
    <source>
        <dbReference type="ARBA" id="ARBA00004651"/>
    </source>
</evidence>
<evidence type="ECO:0000313" key="10">
    <source>
        <dbReference type="EMBL" id="TCK90519.1"/>
    </source>
</evidence>
<feature type="transmembrane region" description="Helical" evidence="9">
    <location>
        <begin position="316"/>
        <end position="335"/>
    </location>
</feature>
<keyword evidence="3 8" id="KW-0813">Transport</keyword>
<dbReference type="Proteomes" id="UP000294545">
    <property type="component" value="Unassembled WGS sequence"/>
</dbReference>
<evidence type="ECO:0000256" key="7">
    <source>
        <dbReference type="ARBA" id="ARBA00023136"/>
    </source>
</evidence>
<feature type="transmembrane region" description="Helical" evidence="9">
    <location>
        <begin position="45"/>
        <end position="65"/>
    </location>
</feature>
<evidence type="ECO:0000256" key="6">
    <source>
        <dbReference type="ARBA" id="ARBA00022989"/>
    </source>
</evidence>
<dbReference type="InterPro" id="IPR004706">
    <property type="entry name" value="Arsenical-R_Acr3"/>
</dbReference>
<dbReference type="PANTHER" id="PTHR43057">
    <property type="entry name" value="ARSENITE EFFLUX TRANSPORTER"/>
    <property type="match status" value="1"/>
</dbReference>
<accession>A0A4R1MJN0</accession>
<sequence>MEEKKQGMGFFEKYLTLWVAVCIVVGVAIGRFLPIVPDTLEKLEVAQISIPIAILIWLMIYPMMIKVDFTSIVKASKKPKGLAVTTVVNWLIKPFTMYLIAALFFQVIFKNIFSAELAENYLAGAVLLGAAPCTAMVFVWSHLTKGDGAYTVVQVAVNNIILLLAFTPIVAFLLGVSNVPIPYDTLLLSVAFFIVIPLLGGFLSRKYIIQSKGEEYFENVFIKKFNGVTEVGLLLTLTLIFTFQGDAIINNPLHIVLIAIPLIIQTFLIFFIAYGWAKAWKLPHNVAGPAALIGSSNFFELAVAVAITLFGANSGAALVTVVGVLVEVPLMLTLVKIVNKTKKAFD</sequence>
<dbReference type="InterPro" id="IPR002657">
    <property type="entry name" value="BilAc:Na_symport/Acr3"/>
</dbReference>
<name>A0A4R1MJN0_9FIRM</name>
<dbReference type="AlphaFoldDB" id="A0A4R1MJN0"/>
<feature type="transmembrane region" description="Helical" evidence="9">
    <location>
        <begin position="86"/>
        <end position="109"/>
    </location>
</feature>
<dbReference type="GO" id="GO:0005886">
    <property type="term" value="C:plasma membrane"/>
    <property type="evidence" value="ECO:0007669"/>
    <property type="project" value="UniProtKB-SubCell"/>
</dbReference>
<dbReference type="FunFam" id="1.20.1530.20:FF:000020">
    <property type="entry name" value="Arsenical-resistance membrane protein"/>
    <property type="match status" value="1"/>
</dbReference>
<evidence type="ECO:0000256" key="3">
    <source>
        <dbReference type="ARBA" id="ARBA00022448"/>
    </source>
</evidence>
<dbReference type="Gene3D" id="1.20.1530.20">
    <property type="match status" value="1"/>
</dbReference>
<proteinExistence type="inferred from homology"/>
<evidence type="ECO:0000256" key="8">
    <source>
        <dbReference type="PIRNR" id="PIRNR005508"/>
    </source>
</evidence>
<dbReference type="GO" id="GO:0015104">
    <property type="term" value="F:antimonite transmembrane transporter activity"/>
    <property type="evidence" value="ECO:0007669"/>
    <property type="project" value="TreeGrafter"/>
</dbReference>
<keyword evidence="6 8" id="KW-1133">Transmembrane helix</keyword>
<feature type="transmembrane region" description="Helical" evidence="9">
    <location>
        <begin position="225"/>
        <end position="243"/>
    </location>
</feature>
<dbReference type="GO" id="GO:0015105">
    <property type="term" value="F:arsenite transmembrane transporter activity"/>
    <property type="evidence" value="ECO:0007669"/>
    <property type="project" value="TreeGrafter"/>
</dbReference>
<organism evidence="10 11">
    <name type="scientific">Natranaerovirga hydrolytica</name>
    <dbReference type="NCBI Taxonomy" id="680378"/>
    <lineage>
        <taxon>Bacteria</taxon>
        <taxon>Bacillati</taxon>
        <taxon>Bacillota</taxon>
        <taxon>Clostridia</taxon>
        <taxon>Lachnospirales</taxon>
        <taxon>Natranaerovirgaceae</taxon>
        <taxon>Natranaerovirga</taxon>
    </lineage>
</organism>
<keyword evidence="7 8" id="KW-0472">Membrane</keyword>
<keyword evidence="4 8" id="KW-1003">Cell membrane</keyword>
<comment type="subcellular location">
    <subcellularLocation>
        <location evidence="1 8">Cell membrane</location>
        <topology evidence="1 8">Multi-pass membrane protein</topology>
    </subcellularLocation>
</comment>
<feature type="transmembrane region" description="Helical" evidence="9">
    <location>
        <begin position="255"/>
        <end position="277"/>
    </location>
</feature>
<evidence type="ECO:0000256" key="4">
    <source>
        <dbReference type="ARBA" id="ARBA00022475"/>
    </source>
</evidence>
<evidence type="ECO:0000313" key="11">
    <source>
        <dbReference type="Proteomes" id="UP000294545"/>
    </source>
</evidence>
<dbReference type="NCBIfam" id="TIGR00832">
    <property type="entry name" value="acr3"/>
    <property type="match status" value="1"/>
</dbReference>
<keyword evidence="11" id="KW-1185">Reference proteome</keyword>
<comment type="similarity">
    <text evidence="2 8">Belongs to the arsenical resistance-3 (ACR3) (TC 2.A.59) family.</text>
</comment>
<evidence type="ECO:0000256" key="2">
    <source>
        <dbReference type="ARBA" id="ARBA00010110"/>
    </source>
</evidence>
<dbReference type="RefSeq" id="WP_132282970.1">
    <property type="nucleotide sequence ID" value="NZ_SMGQ01000015.1"/>
</dbReference>
<feature type="transmembrane region" description="Helical" evidence="9">
    <location>
        <begin position="186"/>
        <end position="204"/>
    </location>
</feature>